<keyword evidence="4" id="KW-1185">Reference proteome</keyword>
<protein>
    <recommendedName>
        <fullName evidence="2">DUF7041 domain-containing protein</fullName>
    </recommendedName>
</protein>
<evidence type="ECO:0000259" key="2">
    <source>
        <dbReference type="Pfam" id="PF23055"/>
    </source>
</evidence>
<proteinExistence type="predicted"/>
<name>A0A183JVJ3_9TREM</name>
<dbReference type="PANTHER" id="PTHR33327">
    <property type="entry name" value="ENDONUCLEASE"/>
    <property type="match status" value="1"/>
</dbReference>
<evidence type="ECO:0000313" key="5">
    <source>
        <dbReference type="WBParaSite" id="SCUD_0000673801-mRNA-1"/>
    </source>
</evidence>
<accession>A0A183JVJ3</accession>
<dbReference type="Pfam" id="PF23055">
    <property type="entry name" value="DUF7041"/>
    <property type="match status" value="1"/>
</dbReference>
<feature type="domain" description="DUF7041" evidence="2">
    <location>
        <begin position="23"/>
        <end position="103"/>
    </location>
</feature>
<dbReference type="Proteomes" id="UP000279833">
    <property type="component" value="Unassembled WGS sequence"/>
</dbReference>
<reference evidence="5" key="1">
    <citation type="submission" date="2016-06" db="UniProtKB">
        <authorList>
            <consortium name="WormBaseParasite"/>
        </authorList>
    </citation>
    <scope>IDENTIFICATION</scope>
</reference>
<evidence type="ECO:0000313" key="4">
    <source>
        <dbReference type="Proteomes" id="UP000279833"/>
    </source>
</evidence>
<organism evidence="5">
    <name type="scientific">Schistosoma curassoni</name>
    <dbReference type="NCBI Taxonomy" id="6186"/>
    <lineage>
        <taxon>Eukaryota</taxon>
        <taxon>Metazoa</taxon>
        <taxon>Spiralia</taxon>
        <taxon>Lophotrochozoa</taxon>
        <taxon>Platyhelminthes</taxon>
        <taxon>Trematoda</taxon>
        <taxon>Digenea</taxon>
        <taxon>Strigeidida</taxon>
        <taxon>Schistosomatoidea</taxon>
        <taxon>Schistosomatidae</taxon>
        <taxon>Schistosoma</taxon>
    </lineage>
</organism>
<evidence type="ECO:0000313" key="3">
    <source>
        <dbReference type="EMBL" id="VDP06987.1"/>
    </source>
</evidence>
<gene>
    <name evidence="3" type="ORF">SCUD_LOCUS6738</name>
</gene>
<dbReference type="PANTHER" id="PTHR33327:SF3">
    <property type="entry name" value="RNA-DIRECTED DNA POLYMERASE"/>
    <property type="match status" value="1"/>
</dbReference>
<dbReference type="AlphaFoldDB" id="A0A183JVJ3"/>
<dbReference type="WBParaSite" id="SCUD_0000673801-mRNA-1">
    <property type="protein sequence ID" value="SCUD_0000673801-mRNA-1"/>
    <property type="gene ID" value="SCUD_0000673801"/>
</dbReference>
<dbReference type="STRING" id="6186.A0A183JVJ3"/>
<dbReference type="InterPro" id="IPR055469">
    <property type="entry name" value="DUF7041"/>
</dbReference>
<evidence type="ECO:0000256" key="1">
    <source>
        <dbReference type="SAM" id="MobiDB-lite"/>
    </source>
</evidence>
<reference evidence="3 4" key="2">
    <citation type="submission" date="2018-11" db="EMBL/GenBank/DDBJ databases">
        <authorList>
            <consortium name="Pathogen Informatics"/>
        </authorList>
    </citation>
    <scope>NUCLEOTIDE SEQUENCE [LARGE SCALE GENOMIC DNA]</scope>
    <source>
        <strain evidence="3">Dakar</strain>
        <strain evidence="4">Dakar, Senegal</strain>
    </source>
</reference>
<sequence>MALDNSLSLSSKYMSVGAIAVPLPVFNPRKSELWFARLESFFVANRITNQSTKFSYANSLLPDDVIEQVSDIVFKMDPDSSYDCLKREVIRVTSLTDQQTIDQFSVNVELGDSTPSQLKRHMTNLLANRTVDKRLLYQLWLRRLPQNIQQILAIGDEDVDFGSLTDIADRIYEQSKTHSVSHIQPSSTYEIAELRRTVDALTKQIAHLQLLNTPHSKCRGTSRSRRRRSPSTTRRSRRRTS</sequence>
<feature type="region of interest" description="Disordered" evidence="1">
    <location>
        <begin position="212"/>
        <end position="241"/>
    </location>
</feature>
<feature type="compositionally biased region" description="Basic residues" evidence="1">
    <location>
        <begin position="216"/>
        <end position="241"/>
    </location>
</feature>
<dbReference type="EMBL" id="UZAK01016609">
    <property type="protein sequence ID" value="VDP06987.1"/>
    <property type="molecule type" value="Genomic_DNA"/>
</dbReference>